<accession>A0A6P6Q2L0</accession>
<proteinExistence type="predicted"/>
<gene>
    <name evidence="4" type="primary">LOC113108754</name>
</gene>
<evidence type="ECO:0000259" key="2">
    <source>
        <dbReference type="Pfam" id="PF20846"/>
    </source>
</evidence>
<feature type="domain" description="Paraneoplastic antigen Ma-like N-terminal" evidence="2">
    <location>
        <begin position="13"/>
        <end position="100"/>
    </location>
</feature>
<dbReference type="InterPro" id="IPR048271">
    <property type="entry name" value="PNMA_N"/>
</dbReference>
<reference evidence="4" key="1">
    <citation type="submission" date="2025-08" db="UniProtKB">
        <authorList>
            <consortium name="RefSeq"/>
        </authorList>
    </citation>
    <scope>IDENTIFICATION</scope>
    <source>
        <strain evidence="4">Wakin</strain>
        <tissue evidence="4">Muscle</tissue>
    </source>
</reference>
<dbReference type="KEGG" id="caua:113108754"/>
<dbReference type="OrthoDB" id="115435at2759"/>
<dbReference type="Pfam" id="PF14893">
    <property type="entry name" value="PNMA"/>
    <property type="match status" value="1"/>
</dbReference>
<dbReference type="InterPro" id="IPR026523">
    <property type="entry name" value="PNMA"/>
</dbReference>
<name>A0A6P6Q2L0_CARAU</name>
<evidence type="ECO:0000259" key="1">
    <source>
        <dbReference type="Pfam" id="PF14893"/>
    </source>
</evidence>
<dbReference type="PANTHER" id="PTHR23095:SF51">
    <property type="entry name" value="PARANEOPLASTIC ANTIGEN MA1 HOMOLOG-RELATED"/>
    <property type="match status" value="1"/>
</dbReference>
<keyword evidence="3" id="KW-1185">Reference proteome</keyword>
<dbReference type="InterPro" id="IPR048270">
    <property type="entry name" value="PNMA_C"/>
</dbReference>
<dbReference type="AlphaFoldDB" id="A0A6P6Q2L0"/>
<evidence type="ECO:0000313" key="4">
    <source>
        <dbReference type="RefSeq" id="XP_026127834.1"/>
    </source>
</evidence>
<dbReference type="PANTHER" id="PTHR23095">
    <property type="entry name" value="PARANEOPLASTIC ANTIGEN"/>
    <property type="match status" value="1"/>
</dbReference>
<evidence type="ECO:0000313" key="3">
    <source>
        <dbReference type="Proteomes" id="UP000515129"/>
    </source>
</evidence>
<dbReference type="RefSeq" id="XP_026127834.1">
    <property type="nucleotide sequence ID" value="XM_026272049.1"/>
</dbReference>
<dbReference type="GeneID" id="113108754"/>
<organism evidence="3 4">
    <name type="scientific">Carassius auratus</name>
    <name type="common">Goldfish</name>
    <dbReference type="NCBI Taxonomy" id="7957"/>
    <lineage>
        <taxon>Eukaryota</taxon>
        <taxon>Metazoa</taxon>
        <taxon>Chordata</taxon>
        <taxon>Craniata</taxon>
        <taxon>Vertebrata</taxon>
        <taxon>Euteleostomi</taxon>
        <taxon>Actinopterygii</taxon>
        <taxon>Neopterygii</taxon>
        <taxon>Teleostei</taxon>
        <taxon>Ostariophysi</taxon>
        <taxon>Cypriniformes</taxon>
        <taxon>Cyprinidae</taxon>
        <taxon>Cyprininae</taxon>
        <taxon>Carassius</taxon>
    </lineage>
</organism>
<feature type="domain" description="Paraneoplastic antigen Ma-like C-terminal" evidence="1">
    <location>
        <begin position="173"/>
        <end position="333"/>
    </location>
</feature>
<dbReference type="Pfam" id="PF20846">
    <property type="entry name" value="PNMA_N"/>
    <property type="match status" value="1"/>
</dbReference>
<sequence length="342" mass="38336">MAFTQDPILLAEFSKWCKEKDIEENHGILLIGVPAQTDVMFIEETLQTVKAFGRVRVRDSRSGPSSSTILVLCECREVIDPTRVPPELMPAPGEEAWKVVVASAEGPVSEFSKKLSMFLSEEGKSMSDLQALFTQSGPKTSSPESIIRAVGELLEKTAKPSTDASAYRRLRTFSGTVPTPTGEESLENWMEQARLMTVECECSEREKRRRIMECLKGPALDIVKAVRFSSPDASALQYLDALENTFGTFESGEDLYFAFRLLRQSSGEALSDFLRRLEKSLTKVVQRGGLAPQLMDRVRIEQLIRGAVEADLMLLQLRLRERKEQPPNFLALLNEIKEAEKN</sequence>
<dbReference type="Proteomes" id="UP000515129">
    <property type="component" value="Chromosome 1"/>
</dbReference>
<protein>
    <submittedName>
        <fullName evidence="4">Paraneoplastic antigen Ma1 homolog</fullName>
    </submittedName>
</protein>